<proteinExistence type="predicted"/>
<dbReference type="Pfam" id="PF04082">
    <property type="entry name" value="Fungal_trans"/>
    <property type="match status" value="1"/>
</dbReference>
<evidence type="ECO:0000256" key="1">
    <source>
        <dbReference type="ARBA" id="ARBA00022723"/>
    </source>
</evidence>
<dbReference type="OrthoDB" id="1924787at2759"/>
<reference evidence="9" key="1">
    <citation type="submission" date="2021-06" db="EMBL/GenBank/DDBJ databases">
        <authorList>
            <person name="Kallberg Y."/>
            <person name="Tangrot J."/>
            <person name="Rosling A."/>
        </authorList>
    </citation>
    <scope>NUCLEOTIDE SEQUENCE</scope>
    <source>
        <strain evidence="9">FL130A</strain>
    </source>
</reference>
<evidence type="ECO:0000259" key="8">
    <source>
        <dbReference type="SMART" id="SM00906"/>
    </source>
</evidence>
<dbReference type="InterPro" id="IPR051615">
    <property type="entry name" value="Transcr_Regulatory_Elem"/>
</dbReference>
<sequence>MNLKEELSQPVTRKDFQRLERTIEELVSKLGKANFEHSNDEGHDYDTSTTKNSIIIDLPVLGDINDTNESADKSKSPLGQLLNHTYPDSVVDLVNKISTNFPKLPFNFSPGSSSTSTKSKPVEIKATVAPPSRELCRQLIEDYFNLFNVYIPILDRRKFIDHWRDKSNKQSQLLVSSVLAVAATRFSDDPSIQKSPSKPGGVFYDAAKSLLDTMYDIPKIETCQALILLANTQNSLERLDTATMYTGMAVQMSNVLRLSQNESTMSPEEDEERRRVFYCIYCVDRWQSFVFGKPYMIDDININIPLPTLPSANQLIRNFFVAFVKLSRILGQIWKFGYSSQPKATHSAWVDHASDQKSTLRQIRGALAKWLQELPEDLQYQYLPSTDQRTIFQLASFTAFAGHINIMFHTCLILLHQPYITRLDNNNTYTKASMNSNFPSFLSAGGKSKNSSILHKGPVKTCLTAAVTITDIAKVTRQLDKHAYRNFHYSIYGIFQSAILELVIMNGSPEYSQNAKKAFNDTVEELRYVGESSGVFLLRDSVKELEGLVQIANGGSSSSGTEFMVPFRLAAQCANSNRDSNQSNNDSSRESTPLTTTPDSSTNTLIDDNDDFPKFEINTVTAAAALANNNPHHQIPHASANTTQTWDQYILTGEDLFFGSSTEEVTSPNELTANISDNVIDINNETIGTGFTGTSMLVDDEILYSSTGGWNHG</sequence>
<organism evidence="9 10">
    <name type="scientific">Ambispora leptoticha</name>
    <dbReference type="NCBI Taxonomy" id="144679"/>
    <lineage>
        <taxon>Eukaryota</taxon>
        <taxon>Fungi</taxon>
        <taxon>Fungi incertae sedis</taxon>
        <taxon>Mucoromycota</taxon>
        <taxon>Glomeromycotina</taxon>
        <taxon>Glomeromycetes</taxon>
        <taxon>Archaeosporales</taxon>
        <taxon>Ambisporaceae</taxon>
        <taxon>Ambispora</taxon>
    </lineage>
</organism>
<keyword evidence="1" id="KW-0479">Metal-binding</keyword>
<protein>
    <submittedName>
        <fullName evidence="9">3460_t:CDS:1</fullName>
    </submittedName>
</protein>
<dbReference type="AlphaFoldDB" id="A0A9N9FQN1"/>
<dbReference type="PANTHER" id="PTHR31313">
    <property type="entry name" value="TY1 ENHANCER ACTIVATOR"/>
    <property type="match status" value="1"/>
</dbReference>
<evidence type="ECO:0000256" key="4">
    <source>
        <dbReference type="ARBA" id="ARBA00023125"/>
    </source>
</evidence>
<keyword evidence="10" id="KW-1185">Reference proteome</keyword>
<dbReference type="GO" id="GO:0006351">
    <property type="term" value="P:DNA-templated transcription"/>
    <property type="evidence" value="ECO:0007669"/>
    <property type="project" value="InterPro"/>
</dbReference>
<gene>
    <name evidence="9" type="ORF">ALEPTO_LOCUS5813</name>
</gene>
<dbReference type="EMBL" id="CAJVPS010001763">
    <property type="protein sequence ID" value="CAG8549666.1"/>
    <property type="molecule type" value="Genomic_DNA"/>
</dbReference>
<evidence type="ECO:0000313" key="9">
    <source>
        <dbReference type="EMBL" id="CAG8549666.1"/>
    </source>
</evidence>
<keyword evidence="3" id="KW-0805">Transcription regulation</keyword>
<dbReference type="CDD" id="cd12148">
    <property type="entry name" value="fungal_TF_MHR"/>
    <property type="match status" value="1"/>
</dbReference>
<dbReference type="PANTHER" id="PTHR31313:SF81">
    <property type="entry name" value="TY1 ENHANCER ACTIVATOR"/>
    <property type="match status" value="1"/>
</dbReference>
<keyword evidence="6" id="KW-0539">Nucleus</keyword>
<keyword evidence="5" id="KW-0804">Transcription</keyword>
<evidence type="ECO:0000313" key="10">
    <source>
        <dbReference type="Proteomes" id="UP000789508"/>
    </source>
</evidence>
<name>A0A9N9FQN1_9GLOM</name>
<comment type="caution">
    <text evidence="9">The sequence shown here is derived from an EMBL/GenBank/DDBJ whole genome shotgun (WGS) entry which is preliminary data.</text>
</comment>
<feature type="compositionally biased region" description="Low complexity" evidence="7">
    <location>
        <begin position="576"/>
        <end position="605"/>
    </location>
</feature>
<feature type="domain" description="Xylanolytic transcriptional activator regulatory" evidence="8">
    <location>
        <begin position="242"/>
        <end position="313"/>
    </location>
</feature>
<evidence type="ECO:0000256" key="6">
    <source>
        <dbReference type="ARBA" id="ARBA00023242"/>
    </source>
</evidence>
<feature type="region of interest" description="Disordered" evidence="7">
    <location>
        <begin position="576"/>
        <end position="609"/>
    </location>
</feature>
<dbReference type="GO" id="GO:0008270">
    <property type="term" value="F:zinc ion binding"/>
    <property type="evidence" value="ECO:0007669"/>
    <property type="project" value="InterPro"/>
</dbReference>
<evidence type="ECO:0000256" key="5">
    <source>
        <dbReference type="ARBA" id="ARBA00023163"/>
    </source>
</evidence>
<dbReference type="InterPro" id="IPR007219">
    <property type="entry name" value="XnlR_reg_dom"/>
</dbReference>
<evidence type="ECO:0000256" key="2">
    <source>
        <dbReference type="ARBA" id="ARBA00022833"/>
    </source>
</evidence>
<dbReference type="SMART" id="SM00906">
    <property type="entry name" value="Fungal_trans"/>
    <property type="match status" value="1"/>
</dbReference>
<keyword evidence="4" id="KW-0238">DNA-binding</keyword>
<evidence type="ECO:0000256" key="3">
    <source>
        <dbReference type="ARBA" id="ARBA00023015"/>
    </source>
</evidence>
<evidence type="ECO:0000256" key="7">
    <source>
        <dbReference type="SAM" id="MobiDB-lite"/>
    </source>
</evidence>
<dbReference type="Proteomes" id="UP000789508">
    <property type="component" value="Unassembled WGS sequence"/>
</dbReference>
<accession>A0A9N9FQN1</accession>
<keyword evidence="2" id="KW-0862">Zinc</keyword>
<dbReference type="GO" id="GO:0003677">
    <property type="term" value="F:DNA binding"/>
    <property type="evidence" value="ECO:0007669"/>
    <property type="project" value="UniProtKB-KW"/>
</dbReference>